<dbReference type="InterPro" id="IPR001242">
    <property type="entry name" value="Condensation_dom"/>
</dbReference>
<dbReference type="Pfam" id="PF00668">
    <property type="entry name" value="Condensation"/>
    <property type="match status" value="2"/>
</dbReference>
<evidence type="ECO:0000256" key="1">
    <source>
        <dbReference type="ARBA" id="ARBA00022450"/>
    </source>
</evidence>
<dbReference type="InterPro" id="IPR006162">
    <property type="entry name" value="Ppantetheine_attach_site"/>
</dbReference>
<dbReference type="PANTHER" id="PTHR45527">
    <property type="entry name" value="NONRIBOSOMAL PEPTIDE SYNTHETASE"/>
    <property type="match status" value="1"/>
</dbReference>
<dbReference type="Proteomes" id="UP001148614">
    <property type="component" value="Unassembled WGS sequence"/>
</dbReference>
<dbReference type="Pfam" id="PF00550">
    <property type="entry name" value="PP-binding"/>
    <property type="match status" value="2"/>
</dbReference>
<comment type="similarity">
    <text evidence="4">Belongs to the NRP synthetase family.</text>
</comment>
<dbReference type="Gene3D" id="1.10.1200.10">
    <property type="entry name" value="ACP-like"/>
    <property type="match status" value="2"/>
</dbReference>
<dbReference type="SUPFAM" id="SSF47336">
    <property type="entry name" value="ACP-like"/>
    <property type="match status" value="2"/>
</dbReference>
<keyword evidence="3" id="KW-0436">Ligase</keyword>
<dbReference type="PROSITE" id="PS00012">
    <property type="entry name" value="PHOSPHOPANTETHEINE"/>
    <property type="match status" value="1"/>
</dbReference>
<dbReference type="VEuPathDB" id="FungiDB:F4678DRAFT_435040"/>
<dbReference type="Gene3D" id="3.30.300.30">
    <property type="match status" value="1"/>
</dbReference>
<comment type="caution">
    <text evidence="6">The sequence shown here is derived from an EMBL/GenBank/DDBJ whole genome shotgun (WGS) entry which is preliminary data.</text>
</comment>
<dbReference type="Gene3D" id="3.30.559.30">
    <property type="entry name" value="Nonribosomal peptide synthetase, condensation domain"/>
    <property type="match status" value="2"/>
</dbReference>
<keyword evidence="2" id="KW-0597">Phosphoprotein</keyword>
<dbReference type="SUPFAM" id="SSF56801">
    <property type="entry name" value="Acetyl-CoA synthetase-like"/>
    <property type="match status" value="1"/>
</dbReference>
<evidence type="ECO:0000313" key="6">
    <source>
        <dbReference type="EMBL" id="KAJ3560966.1"/>
    </source>
</evidence>
<sequence>MSFLPDSVVIESISSILDRTPSSLDFDLSFTQHGGNSLSAVALVSLCKRRGVLISIGTILRSHSLKELLISSTFIDGPEYQLNFWPPNNKKQGQEPLHHDSPITVTHTDEMSTIMSTAETADDHSLAIKNETGGLVLAEAPPTHIQNLMIRDSVQELGTNIVRYYETYKSEDIPTIKASWNSLFMQEAILRSGYSENLEPLSHTCFDWTEMVTRDTIQFDAWVNAPISHSDIRSSWQVVSLDCSDRPQCNSKSTVIWTVHHALVDGYSARILLLKLRALAAGKSVSAGPPYAEVAKAIQDLDYNRRREGELFWNRENELYEKSRSSLQLPPPHGAHRSRGTGESFISLGTNSQIIQMISRECSVTPAAIFYSAWAVVLTILADSEIVIFGTAVLGRNLPIAGIEDVIGPLFTTPPFAASVNGERTLREFVSEVFSRMTDLTEHHWTIPKHILCRGVQSALFIGFEFDTLNEDDPIRPVEPPFWKHDSALPLTILVGSEETCFQYRSEEFRGASIEQVSLLFDRTIRSFIRLDLSIRSLQTNLVMPETQFAIQIHENLFSPLTRPLSISDDLVTLFERSASLHPKEIAIDIGSHQLTYSELDNQIGIIAKAIGRVSKKQEIVCVEADRSVSWIIGIFAVLKAGAIYCPLDPELPEEMRAFIVKNTCATALLCNDITLSSSSQILGFQHLLGVQRILAQNASLESEEFPRRALPDPSKSAYINVFEALNMADSAIMTPSVAEILDPYDYPQLKHVYLVGEPVKQSTNDRWAAVKKTYNMYGPTEGTCGATICRLQPGKPITIGRPNPTTRLYILDSRLRSVPVGVVGEIHVAGIQVARGYLGMVEATAARFVADPFCQGTHERMFKTGDRGYWTQGGEIVCLGRNDRQIKLRGYRLDLDDLEIRATRAVKGIKSVAMVVRRDHLVAAIQPSTLDRKVIAAAFAKVLPGYAQPRDIILTDKFPTTNAGKLDYKEVVSCSKKELVIEDGPLTSMETMVAQTWREVLNLQDSETINATSNFLQLGGSSLLQMTLLSRLSTRLKMRVPLRLIIKSHSLRELATCLEDLRLKVNSQKTTLKPTRGPHKLSPLEKDWWSKYNLAPEVNTKSFNVSCVFYFEPNSLDRVLLERAWNSVLSRYTLFKSRYLRAEGTDSDVERRYAENPPHVELVQHVDVKTEINKMFDIGKQPPMRVILTQCQLIIVASHIIADLHTFQILFRDVKAIYHGGTLSPVQHIYELQPTLGIEGGDSDIEFWSQYLEGAASIGHGKVKSITRKSFDGNSRLYRLPQPLAKSVLEQLRGGDHLSLQQLAIATVALVIEVEKEETDIVLGTPFTNRTTDAERETVGLFLQPLPIRVQYPLKESEMSAKPYLSEVRRSAAASLAHVVPWNDLLDGLHIATNCLDNPIFNVMVTFHTPDVMAKLDIPGLVPCLSWSDGSKFLLLIEFTALDAGDVVLRVEYDTHYYSAADIDTLAANITTALSMLVSDRPCSEIKRAIRTREGDTTMAIFEGDVMGRPLKMRLVGS</sequence>
<dbReference type="CDD" id="cd19537">
    <property type="entry name" value="C_NRPS-like"/>
    <property type="match status" value="1"/>
</dbReference>
<dbReference type="PANTHER" id="PTHR45527:SF11">
    <property type="entry name" value="NONRIBOSOMAL PEPTIDE SYNTHETASE 5"/>
    <property type="match status" value="1"/>
</dbReference>
<keyword evidence="7" id="KW-1185">Reference proteome</keyword>
<dbReference type="PROSITE" id="PS50075">
    <property type="entry name" value="CARRIER"/>
    <property type="match status" value="1"/>
</dbReference>
<dbReference type="SUPFAM" id="SSF52777">
    <property type="entry name" value="CoA-dependent acyltransferases"/>
    <property type="match status" value="4"/>
</dbReference>
<evidence type="ECO:0000256" key="2">
    <source>
        <dbReference type="ARBA" id="ARBA00022553"/>
    </source>
</evidence>
<dbReference type="GO" id="GO:0005737">
    <property type="term" value="C:cytoplasm"/>
    <property type="evidence" value="ECO:0007669"/>
    <property type="project" value="TreeGrafter"/>
</dbReference>
<dbReference type="InterPro" id="IPR045851">
    <property type="entry name" value="AMP-bd_C_sf"/>
</dbReference>
<keyword evidence="1" id="KW-0596">Phosphopantetheine</keyword>
<dbReference type="EMBL" id="JANPWZ010002157">
    <property type="protein sequence ID" value="KAJ3560966.1"/>
    <property type="molecule type" value="Genomic_DNA"/>
</dbReference>
<dbReference type="InterPro" id="IPR036736">
    <property type="entry name" value="ACP-like_sf"/>
</dbReference>
<reference evidence="6" key="1">
    <citation type="submission" date="2022-07" db="EMBL/GenBank/DDBJ databases">
        <title>Genome Sequence of Xylaria arbuscula.</title>
        <authorList>
            <person name="Buettner E."/>
        </authorList>
    </citation>
    <scope>NUCLEOTIDE SEQUENCE</scope>
    <source>
        <strain evidence="6">VT107</strain>
    </source>
</reference>
<evidence type="ECO:0000256" key="3">
    <source>
        <dbReference type="ARBA" id="ARBA00022598"/>
    </source>
</evidence>
<dbReference type="GO" id="GO:0031177">
    <property type="term" value="F:phosphopantetheine binding"/>
    <property type="evidence" value="ECO:0007669"/>
    <property type="project" value="TreeGrafter"/>
</dbReference>
<evidence type="ECO:0000256" key="4">
    <source>
        <dbReference type="ARBA" id="ARBA00029454"/>
    </source>
</evidence>
<evidence type="ECO:0000259" key="5">
    <source>
        <dbReference type="PROSITE" id="PS50075"/>
    </source>
</evidence>
<dbReference type="Gene3D" id="3.40.50.12780">
    <property type="entry name" value="N-terminal domain of ligase-like"/>
    <property type="match status" value="2"/>
</dbReference>
<organism evidence="6 7">
    <name type="scientific">Xylaria arbuscula</name>
    <dbReference type="NCBI Taxonomy" id="114810"/>
    <lineage>
        <taxon>Eukaryota</taxon>
        <taxon>Fungi</taxon>
        <taxon>Dikarya</taxon>
        <taxon>Ascomycota</taxon>
        <taxon>Pezizomycotina</taxon>
        <taxon>Sordariomycetes</taxon>
        <taxon>Xylariomycetidae</taxon>
        <taxon>Xylariales</taxon>
        <taxon>Xylariaceae</taxon>
        <taxon>Xylaria</taxon>
    </lineage>
</organism>
<gene>
    <name evidence="6" type="ORF">NPX13_g9121</name>
</gene>
<accession>A0A9W8N7K5</accession>
<dbReference type="GO" id="GO:0043041">
    <property type="term" value="P:amino acid activation for nonribosomal peptide biosynthetic process"/>
    <property type="evidence" value="ECO:0007669"/>
    <property type="project" value="TreeGrafter"/>
</dbReference>
<proteinExistence type="inferred from homology"/>
<dbReference type="GO" id="GO:0016874">
    <property type="term" value="F:ligase activity"/>
    <property type="evidence" value="ECO:0007669"/>
    <property type="project" value="UniProtKB-KW"/>
</dbReference>
<dbReference type="InterPro" id="IPR042099">
    <property type="entry name" value="ANL_N_sf"/>
</dbReference>
<dbReference type="InterPro" id="IPR000873">
    <property type="entry name" value="AMP-dep_synth/lig_dom"/>
</dbReference>
<dbReference type="InterPro" id="IPR023213">
    <property type="entry name" value="CAT-like_dom_sf"/>
</dbReference>
<dbReference type="GO" id="GO:0044550">
    <property type="term" value="P:secondary metabolite biosynthetic process"/>
    <property type="evidence" value="ECO:0007669"/>
    <property type="project" value="TreeGrafter"/>
</dbReference>
<protein>
    <recommendedName>
        <fullName evidence="5">Carrier domain-containing protein</fullName>
    </recommendedName>
</protein>
<dbReference type="InterPro" id="IPR009081">
    <property type="entry name" value="PP-bd_ACP"/>
</dbReference>
<dbReference type="Gene3D" id="3.30.559.10">
    <property type="entry name" value="Chloramphenicol acetyltransferase-like domain"/>
    <property type="match status" value="2"/>
</dbReference>
<evidence type="ECO:0000313" key="7">
    <source>
        <dbReference type="Proteomes" id="UP001148614"/>
    </source>
</evidence>
<name>A0A9W8N7K5_9PEZI</name>
<dbReference type="Pfam" id="PF00501">
    <property type="entry name" value="AMP-binding"/>
    <property type="match status" value="2"/>
</dbReference>
<feature type="domain" description="Carrier" evidence="5">
    <location>
        <begin position="988"/>
        <end position="1063"/>
    </location>
</feature>